<dbReference type="InterPro" id="IPR014284">
    <property type="entry name" value="RNA_pol_sigma-70_dom"/>
</dbReference>
<comment type="caution">
    <text evidence="8">The sequence shown here is derived from an EMBL/GenBank/DDBJ whole genome shotgun (WGS) entry which is preliminary data.</text>
</comment>
<evidence type="ECO:0000313" key="8">
    <source>
        <dbReference type="EMBL" id="MDH2387805.1"/>
    </source>
</evidence>
<dbReference type="RefSeq" id="WP_279926088.1">
    <property type="nucleotide sequence ID" value="NZ_JARWBG010000002.1"/>
</dbReference>
<dbReference type="NCBIfam" id="TIGR02937">
    <property type="entry name" value="sigma70-ECF"/>
    <property type="match status" value="1"/>
</dbReference>
<dbReference type="InterPro" id="IPR013325">
    <property type="entry name" value="RNA_pol_sigma_r2"/>
</dbReference>
<sequence length="208" mass="22866">MDDWAGFEAVYRDTSVSVLRYLRRRLPRDQAEDALSEVYLTAWRRRAEVRGEPLPWLYGIARMTVANSVRAAGRSVRLHELMVASADERLAAAAEHSALDRMAAAEALDRLPEPAREALLLVAWEGLDVRQAARVMGCSRAAFSVRLHRARKLLDRALAESATDEVGEEEREEEKEEGAADGTGRGKGAGAAVGSRSGGRRQQGRARA</sequence>
<dbReference type="InterPro" id="IPR039425">
    <property type="entry name" value="RNA_pol_sigma-70-like"/>
</dbReference>
<dbReference type="Gene3D" id="1.10.1740.10">
    <property type="match status" value="1"/>
</dbReference>
<comment type="similarity">
    <text evidence="1">Belongs to the sigma-70 factor family. ECF subfamily.</text>
</comment>
<dbReference type="InterPro" id="IPR013249">
    <property type="entry name" value="RNA_pol_sigma70_r4_t2"/>
</dbReference>
<dbReference type="CDD" id="cd06171">
    <property type="entry name" value="Sigma70_r4"/>
    <property type="match status" value="1"/>
</dbReference>
<dbReference type="InterPro" id="IPR013324">
    <property type="entry name" value="RNA_pol_sigma_r3/r4-like"/>
</dbReference>
<organism evidence="8 9">
    <name type="scientific">Streptomyces chengmaiensis</name>
    <dbReference type="NCBI Taxonomy" id="3040919"/>
    <lineage>
        <taxon>Bacteria</taxon>
        <taxon>Bacillati</taxon>
        <taxon>Actinomycetota</taxon>
        <taxon>Actinomycetes</taxon>
        <taxon>Kitasatosporales</taxon>
        <taxon>Streptomycetaceae</taxon>
        <taxon>Streptomyces</taxon>
    </lineage>
</organism>
<dbReference type="EMBL" id="JARWBG010000002">
    <property type="protein sequence ID" value="MDH2387805.1"/>
    <property type="molecule type" value="Genomic_DNA"/>
</dbReference>
<keyword evidence="3" id="KW-0731">Sigma factor</keyword>
<accession>A0ABT6HHP7</accession>
<proteinExistence type="inferred from homology"/>
<dbReference type="Proteomes" id="UP001223144">
    <property type="component" value="Unassembled WGS sequence"/>
</dbReference>
<feature type="region of interest" description="Disordered" evidence="5">
    <location>
        <begin position="159"/>
        <end position="208"/>
    </location>
</feature>
<feature type="domain" description="RNA polymerase sigma-70 region 2" evidence="6">
    <location>
        <begin position="17"/>
        <end position="74"/>
    </location>
</feature>
<dbReference type="PANTHER" id="PTHR43133:SF25">
    <property type="entry name" value="RNA POLYMERASE SIGMA FACTOR RFAY-RELATED"/>
    <property type="match status" value="1"/>
</dbReference>
<protein>
    <submittedName>
        <fullName evidence="8">Sigma-70 family RNA polymerase sigma factor</fullName>
    </submittedName>
</protein>
<dbReference type="SUPFAM" id="SSF88946">
    <property type="entry name" value="Sigma2 domain of RNA polymerase sigma factors"/>
    <property type="match status" value="1"/>
</dbReference>
<evidence type="ECO:0000259" key="6">
    <source>
        <dbReference type="Pfam" id="PF04542"/>
    </source>
</evidence>
<evidence type="ECO:0000313" key="9">
    <source>
        <dbReference type="Proteomes" id="UP001223144"/>
    </source>
</evidence>
<dbReference type="SUPFAM" id="SSF88659">
    <property type="entry name" value="Sigma3 and sigma4 domains of RNA polymerase sigma factors"/>
    <property type="match status" value="1"/>
</dbReference>
<keyword evidence="2" id="KW-0805">Transcription regulation</keyword>
<keyword evidence="9" id="KW-1185">Reference proteome</keyword>
<evidence type="ECO:0000256" key="1">
    <source>
        <dbReference type="ARBA" id="ARBA00010641"/>
    </source>
</evidence>
<dbReference type="Gene3D" id="1.10.10.10">
    <property type="entry name" value="Winged helix-like DNA-binding domain superfamily/Winged helix DNA-binding domain"/>
    <property type="match status" value="1"/>
</dbReference>
<dbReference type="InterPro" id="IPR036388">
    <property type="entry name" value="WH-like_DNA-bd_sf"/>
</dbReference>
<feature type="compositionally biased region" description="Basic residues" evidence="5">
    <location>
        <begin position="198"/>
        <end position="208"/>
    </location>
</feature>
<dbReference type="Pfam" id="PF08281">
    <property type="entry name" value="Sigma70_r4_2"/>
    <property type="match status" value="1"/>
</dbReference>
<dbReference type="PANTHER" id="PTHR43133">
    <property type="entry name" value="RNA POLYMERASE ECF-TYPE SIGMA FACTO"/>
    <property type="match status" value="1"/>
</dbReference>
<evidence type="ECO:0000256" key="2">
    <source>
        <dbReference type="ARBA" id="ARBA00023015"/>
    </source>
</evidence>
<evidence type="ECO:0000259" key="7">
    <source>
        <dbReference type="Pfam" id="PF08281"/>
    </source>
</evidence>
<evidence type="ECO:0000256" key="3">
    <source>
        <dbReference type="ARBA" id="ARBA00023082"/>
    </source>
</evidence>
<gene>
    <name evidence="8" type="ORF">QCN29_03170</name>
</gene>
<name>A0ABT6HHP7_9ACTN</name>
<feature type="compositionally biased region" description="Acidic residues" evidence="5">
    <location>
        <begin position="162"/>
        <end position="176"/>
    </location>
</feature>
<evidence type="ECO:0000256" key="5">
    <source>
        <dbReference type="SAM" id="MobiDB-lite"/>
    </source>
</evidence>
<evidence type="ECO:0000256" key="4">
    <source>
        <dbReference type="ARBA" id="ARBA00023163"/>
    </source>
</evidence>
<reference evidence="8 9" key="1">
    <citation type="submission" date="2023-04" db="EMBL/GenBank/DDBJ databases">
        <title>Streptomyces chengmaiensis sp. nov. isolated from the stem of mangrove plant in Hainan.</title>
        <authorList>
            <person name="Huang X."/>
            <person name="Zhou S."/>
            <person name="Chu X."/>
            <person name="Xie Y."/>
            <person name="Lin Y."/>
        </authorList>
    </citation>
    <scope>NUCLEOTIDE SEQUENCE [LARGE SCALE GENOMIC DNA]</scope>
    <source>
        <strain evidence="8 9">HNM0663</strain>
    </source>
</reference>
<feature type="compositionally biased region" description="Gly residues" evidence="5">
    <location>
        <begin position="181"/>
        <end position="191"/>
    </location>
</feature>
<feature type="domain" description="RNA polymerase sigma factor 70 region 4 type 2" evidence="7">
    <location>
        <begin position="102"/>
        <end position="154"/>
    </location>
</feature>
<dbReference type="InterPro" id="IPR007627">
    <property type="entry name" value="RNA_pol_sigma70_r2"/>
</dbReference>
<keyword evidence="4" id="KW-0804">Transcription</keyword>
<dbReference type="Pfam" id="PF04542">
    <property type="entry name" value="Sigma70_r2"/>
    <property type="match status" value="1"/>
</dbReference>